<sequence length="582" mass="62678">MGAANPSSSSSLAPSSPEFTTSSHHSPCGSPFTLIPSGPSHSSPTALCSNPTVLPPRATAPTMLPPKLKAAHVQQLRAYANKFLDFVNASPSPFHAVDNCRQQLLAHGYQELKERQTWQLAPNGKYFFTRNASSIVAFAIGGQFQPNGECGTSIVAAHTDSPCLKVKPISKQDRVGCLQVGVQCYGGGLWHTWFDRDLSVAGRVMVTDKDGQVTHRLVRIPRPIMRIPNLAIHLDRGMADGFKFNKETHLTPILATVAQRLNRNASAGANRSLNPCLPVDTSESESETLDRARASAGSGAVPIGSGKDIINDGDTATNHHPELLQLLADELGVEVSQIMDFELCLHDTQPATLGGVYDEFIFSPRLDNLMMSYTALQALLNATSPDSTGSTANFTTLADERQIRLVALFDNEEVGSMSAYGADSALLETTLKRLQSPHSYPSLAFASANPLAFEQSIHHSYLVSADMAHAVHPNYVEKHEARHRPLMHNGVVIKINANQRYATTAPTSAVLKSLAQAHGLRMQEFVVRNDSACGSTIGPMLSAKLGLRTIDVGCPQLAMHSIREMAGADDVGHAIQLFEVGD</sequence>
<proteinExistence type="inferred from homology"/>
<dbReference type="PANTHER" id="PTHR28570:SF3">
    <property type="entry name" value="ASPARTYL AMINOPEPTIDASE"/>
    <property type="match status" value="1"/>
</dbReference>
<organism evidence="12 13">
    <name type="scientific">Dimargaris verticillata</name>
    <dbReference type="NCBI Taxonomy" id="2761393"/>
    <lineage>
        <taxon>Eukaryota</taxon>
        <taxon>Fungi</taxon>
        <taxon>Fungi incertae sedis</taxon>
        <taxon>Zoopagomycota</taxon>
        <taxon>Kickxellomycotina</taxon>
        <taxon>Dimargaritomycetes</taxon>
        <taxon>Dimargaritales</taxon>
        <taxon>Dimargaritaceae</taxon>
        <taxon>Dimargaris</taxon>
    </lineage>
</organism>
<dbReference type="GO" id="GO:0000324">
    <property type="term" value="C:fungal-type vacuole"/>
    <property type="evidence" value="ECO:0007669"/>
    <property type="project" value="TreeGrafter"/>
</dbReference>
<keyword evidence="10" id="KW-0482">Metalloprotease</keyword>
<evidence type="ECO:0000256" key="6">
    <source>
        <dbReference type="ARBA" id="ARBA00022670"/>
    </source>
</evidence>
<dbReference type="Gene3D" id="3.40.630.10">
    <property type="entry name" value="Zn peptidases"/>
    <property type="match status" value="1"/>
</dbReference>
<evidence type="ECO:0000256" key="1">
    <source>
        <dbReference type="ARBA" id="ARBA00001335"/>
    </source>
</evidence>
<evidence type="ECO:0000256" key="3">
    <source>
        <dbReference type="ARBA" id="ARBA00008290"/>
    </source>
</evidence>
<keyword evidence="9" id="KW-0862">Zinc</keyword>
<dbReference type="Gene3D" id="2.30.250.10">
    <property type="entry name" value="Aminopeptidase i, Domain 2"/>
    <property type="match status" value="1"/>
</dbReference>
<dbReference type="GO" id="GO:0006508">
    <property type="term" value="P:proteolysis"/>
    <property type="evidence" value="ECO:0007669"/>
    <property type="project" value="UniProtKB-KW"/>
</dbReference>
<gene>
    <name evidence="12" type="ORF">H4R34_002409</name>
</gene>
<evidence type="ECO:0000256" key="2">
    <source>
        <dbReference type="ARBA" id="ARBA00001947"/>
    </source>
</evidence>
<dbReference type="AlphaFoldDB" id="A0A9W8B3X3"/>
<dbReference type="SUPFAM" id="SSF101821">
    <property type="entry name" value="Aminopeptidase/glucanase lid domain"/>
    <property type="match status" value="1"/>
</dbReference>
<dbReference type="GO" id="GO:0004177">
    <property type="term" value="F:aminopeptidase activity"/>
    <property type="evidence" value="ECO:0007669"/>
    <property type="project" value="UniProtKB-KW"/>
</dbReference>
<dbReference type="InterPro" id="IPR001948">
    <property type="entry name" value="Peptidase_M18"/>
</dbReference>
<dbReference type="NCBIfam" id="NF002759">
    <property type="entry name" value="PRK02813.1"/>
    <property type="match status" value="1"/>
</dbReference>
<dbReference type="GO" id="GO:0008237">
    <property type="term" value="F:metallopeptidase activity"/>
    <property type="evidence" value="ECO:0007669"/>
    <property type="project" value="UniProtKB-KW"/>
</dbReference>
<keyword evidence="7" id="KW-0479">Metal-binding</keyword>
<feature type="compositionally biased region" description="Low complexity" evidence="11">
    <location>
        <begin position="1"/>
        <end position="17"/>
    </location>
</feature>
<dbReference type="OrthoDB" id="9880441at2759"/>
<dbReference type="EC" id="3.4.11.21" evidence="4"/>
<evidence type="ECO:0000256" key="9">
    <source>
        <dbReference type="ARBA" id="ARBA00022833"/>
    </source>
</evidence>
<comment type="catalytic activity">
    <reaction evidence="1">
        <text>Release of an N-terminal aspartate or glutamate from a peptide, with a preference for aspartate.</text>
        <dbReference type="EC" id="3.4.11.21"/>
    </reaction>
</comment>
<reference evidence="12" key="1">
    <citation type="submission" date="2022-07" db="EMBL/GenBank/DDBJ databases">
        <title>Phylogenomic reconstructions and comparative analyses of Kickxellomycotina fungi.</title>
        <authorList>
            <person name="Reynolds N.K."/>
            <person name="Stajich J.E."/>
            <person name="Barry K."/>
            <person name="Grigoriev I.V."/>
            <person name="Crous P."/>
            <person name="Smith M.E."/>
        </authorList>
    </citation>
    <scope>NUCLEOTIDE SEQUENCE</scope>
    <source>
        <strain evidence="12">RSA 567</strain>
    </source>
</reference>
<dbReference type="GO" id="GO:0008270">
    <property type="term" value="F:zinc ion binding"/>
    <property type="evidence" value="ECO:0007669"/>
    <property type="project" value="InterPro"/>
</dbReference>
<feature type="region of interest" description="Disordered" evidence="11">
    <location>
        <begin position="1"/>
        <end position="24"/>
    </location>
</feature>
<evidence type="ECO:0000313" key="13">
    <source>
        <dbReference type="Proteomes" id="UP001151582"/>
    </source>
</evidence>
<evidence type="ECO:0000256" key="5">
    <source>
        <dbReference type="ARBA" id="ARBA00022438"/>
    </source>
</evidence>
<evidence type="ECO:0000256" key="7">
    <source>
        <dbReference type="ARBA" id="ARBA00022723"/>
    </source>
</evidence>
<dbReference type="PANTHER" id="PTHR28570">
    <property type="entry name" value="ASPARTYL AMINOPEPTIDASE"/>
    <property type="match status" value="1"/>
</dbReference>
<keyword evidence="6" id="KW-0645">Protease</keyword>
<keyword evidence="13" id="KW-1185">Reference proteome</keyword>
<comment type="similarity">
    <text evidence="3">Belongs to the peptidase M18 family.</text>
</comment>
<dbReference type="CDD" id="cd05658">
    <property type="entry name" value="M18_DAP"/>
    <property type="match status" value="1"/>
</dbReference>
<dbReference type="PRINTS" id="PR00932">
    <property type="entry name" value="AMINO1PTASE"/>
</dbReference>
<comment type="cofactor">
    <cofactor evidence="2">
        <name>Zn(2+)</name>
        <dbReference type="ChEBI" id="CHEBI:29105"/>
    </cofactor>
</comment>
<dbReference type="InterPro" id="IPR023358">
    <property type="entry name" value="Peptidase_M18_dom2"/>
</dbReference>
<evidence type="ECO:0000256" key="8">
    <source>
        <dbReference type="ARBA" id="ARBA00022801"/>
    </source>
</evidence>
<dbReference type="Proteomes" id="UP001151582">
    <property type="component" value="Unassembled WGS sequence"/>
</dbReference>
<evidence type="ECO:0000313" key="12">
    <source>
        <dbReference type="EMBL" id="KAJ1980570.1"/>
    </source>
</evidence>
<protein>
    <recommendedName>
        <fullName evidence="4">aspartyl aminopeptidase</fullName>
        <ecNumber evidence="4">3.4.11.21</ecNumber>
    </recommendedName>
</protein>
<evidence type="ECO:0000256" key="10">
    <source>
        <dbReference type="ARBA" id="ARBA00023049"/>
    </source>
</evidence>
<dbReference type="Pfam" id="PF02127">
    <property type="entry name" value="Peptidase_M18"/>
    <property type="match status" value="1"/>
</dbReference>
<name>A0A9W8B3X3_9FUNG</name>
<dbReference type="EMBL" id="JANBQB010000162">
    <property type="protein sequence ID" value="KAJ1980570.1"/>
    <property type="molecule type" value="Genomic_DNA"/>
</dbReference>
<accession>A0A9W8B3X3</accession>
<evidence type="ECO:0000256" key="4">
    <source>
        <dbReference type="ARBA" id="ARBA00011965"/>
    </source>
</evidence>
<evidence type="ECO:0000256" key="11">
    <source>
        <dbReference type="SAM" id="MobiDB-lite"/>
    </source>
</evidence>
<dbReference type="FunFam" id="2.30.250.10:FF:000001">
    <property type="entry name" value="Aspartyl aminopeptidase 1"/>
    <property type="match status" value="1"/>
</dbReference>
<keyword evidence="8" id="KW-0378">Hydrolase</keyword>
<keyword evidence="5" id="KW-0031">Aminopeptidase</keyword>
<comment type="caution">
    <text evidence="12">The sequence shown here is derived from an EMBL/GenBank/DDBJ whole genome shotgun (WGS) entry which is preliminary data.</text>
</comment>
<dbReference type="SUPFAM" id="SSF53187">
    <property type="entry name" value="Zn-dependent exopeptidases"/>
    <property type="match status" value="1"/>
</dbReference>